<gene>
    <name evidence="3" type="ORF">TCAL_07880</name>
</gene>
<dbReference type="Pfam" id="PF02197">
    <property type="entry name" value="RIIa"/>
    <property type="match status" value="1"/>
</dbReference>
<dbReference type="GO" id="GO:0005516">
    <property type="term" value="F:calmodulin binding"/>
    <property type="evidence" value="ECO:0007669"/>
    <property type="project" value="TreeGrafter"/>
</dbReference>
<dbReference type="SMART" id="SM00394">
    <property type="entry name" value="RIIa"/>
    <property type="match status" value="1"/>
</dbReference>
<feature type="region of interest" description="Disordered" evidence="1">
    <location>
        <begin position="419"/>
        <end position="472"/>
    </location>
</feature>
<dbReference type="STRING" id="6832.A0A553N8F5"/>
<protein>
    <recommendedName>
        <fullName evidence="2">GST N-terminal domain-containing protein</fullName>
    </recommendedName>
</protein>
<dbReference type="CDD" id="cd23767">
    <property type="entry name" value="IQCD"/>
    <property type="match status" value="3"/>
</dbReference>
<feature type="compositionally biased region" description="Basic and acidic residues" evidence="1">
    <location>
        <begin position="126"/>
        <end position="137"/>
    </location>
</feature>
<feature type="compositionally biased region" description="Basic and acidic residues" evidence="1">
    <location>
        <begin position="434"/>
        <end position="448"/>
    </location>
</feature>
<dbReference type="InterPro" id="IPR047579">
    <property type="entry name" value="DD_CABYR_SP17"/>
</dbReference>
<dbReference type="SMART" id="SM00015">
    <property type="entry name" value="IQ"/>
    <property type="match status" value="19"/>
</dbReference>
<proteinExistence type="predicted"/>
<dbReference type="Pfam" id="PF13417">
    <property type="entry name" value="GST_N_3"/>
    <property type="match status" value="1"/>
</dbReference>
<dbReference type="InterPro" id="IPR027417">
    <property type="entry name" value="P-loop_NTPase"/>
</dbReference>
<dbReference type="Gene3D" id="3.40.30.10">
    <property type="entry name" value="Glutaredoxin"/>
    <property type="match status" value="1"/>
</dbReference>
<feature type="region of interest" description="Disordered" evidence="1">
    <location>
        <begin position="92"/>
        <end position="182"/>
    </location>
</feature>
<dbReference type="InterPro" id="IPR000048">
    <property type="entry name" value="IQ_motif_EF-hand-BS"/>
</dbReference>
<dbReference type="AlphaFoldDB" id="A0A553N8F5"/>
<dbReference type="FunFam" id="1.20.5.190:FF:000055">
    <property type="entry name" value="Putative microtubule-associated protein futsch"/>
    <property type="match status" value="3"/>
</dbReference>
<feature type="compositionally biased region" description="Acidic residues" evidence="1">
    <location>
        <begin position="449"/>
        <end position="472"/>
    </location>
</feature>
<dbReference type="Gene3D" id="1.20.5.190">
    <property type="match status" value="9"/>
</dbReference>
<dbReference type="CDD" id="cd12100">
    <property type="entry name" value="DD_CABYR_SP17"/>
    <property type="match status" value="1"/>
</dbReference>
<feature type="compositionally biased region" description="Basic and acidic residues" evidence="1">
    <location>
        <begin position="1084"/>
        <end position="1111"/>
    </location>
</feature>
<feature type="region of interest" description="Disordered" evidence="1">
    <location>
        <begin position="672"/>
        <end position="694"/>
    </location>
</feature>
<dbReference type="Proteomes" id="UP000318571">
    <property type="component" value="Chromosome 8"/>
</dbReference>
<feature type="region of interest" description="Disordered" evidence="1">
    <location>
        <begin position="803"/>
        <end position="835"/>
    </location>
</feature>
<dbReference type="Gene3D" id="1.20.890.10">
    <property type="entry name" value="cAMP-dependent protein kinase regulatory subunit, dimerization-anchoring domain"/>
    <property type="match status" value="1"/>
</dbReference>
<sequence length="1271" mass="143762">MSDNKPFFIRLNLPSGLEESLEGLAKEVLRSQPNNIHLFAAEYYENQLRKRNIEQGLPENKDIFDYSILKSNSQLPYSDDEHLKTQPLEIENISGRNSPQQDANEIDFNDPEYTKAATKIQAGYRGSKDRKDFKNGSDQRTAIQIQMPVQMQDDDDDDDDDGHEDDEETFEDEAEGGPVGTEASHEAMDIDLDDPEVGAAATKIQAGYRGMITRKSMQEKPKAEQAETDLVDPDQEQAATRIQAGYRGMITRKSMKLRQQEPGDNSNVDIALEDPDVEQAATRIQAGFRGMKVRKSNIKLKKKDSIDIDLNDHDVEKAATKIQAGYRGMKVRKSPRNLKENDVNTEELPMVDGDAEDRAATRIQAGYRGMKTRRNLITSQETQGQDDIDIDLEDPDVERAASKIQAGYKGFKTRQGLRITRNQSNDNEIEEAEPDARTIESEEPKAENGEVEEAEFQTENTGQDEVDVDLTDPDVEMAATKIQAGYRGMRTRKEFQNNHANKSREVIDIDLDDLEVQQAASRIQAGYKGMKTRRHLKNRSVDEIDIDLTDPEVERAATKIQAGYKGMRTRKQTKFVKEPEETKDLEDEVDANPETEVAATKIQAGYRGHQARKDYSQRKEILDNRKKIPKSLDEFNRNIENDIIDIDLSDPNVEHAATKIQAGYKGMRTRKTLGKKEAPSEPIEESHSHQMDEDEAATRIQAGFRGMKTRNKIHDVTKDRIPISDPNIDLTDPEVEKAATKIQAGYKGMRTRRGLNGAKTTEESHSNEDVVVVEEGENMDEMGEAATKIQSGYRGMRARKDLKNRLGDKEEPHDDDEDLEKTPSEEDLNHLQPSNELEQGEIDAVASANLVDQHPNDDTNDMDLEDPDFENAATRIQAGFRGMKVRQNRRGQLKQSPEDEIADIIDDKEIEGATTKIQAGFRGMQARKNLQIRATPQTHKVADEADDDVVDIDLGDPDVQKAASRIQAGYKGLKVRKDMRTSKPQHNNVPTIAQDEEEINNYDPDDEEMAVAATRIQAGFKGMKTRKEMTMRRGRRVGMFGQYDREDDINSSVQNGDQPDLEISATHVAAAGAIPFDMHPSAHQGHESEDDSPKKKAKGGREDSAGSERMEETFINVGEESPSKMMRQESHLASSLDNSSTSLKKTRNPLPPIEIYHYQGSHNSQKVMVYLYERGIEFSDYHVDFQRNEQLSKWFLELNPKGQVPVMKFDNQVISDSTRIIHHLEAQVPTDLYQPLVPNSHETHLYQQYVYFTALLDQVRNLTLKNKFDTF</sequence>
<comment type="caution">
    <text evidence="3">The sequence shown here is derived from an EMBL/GenBank/DDBJ whole genome shotgun (WGS) entry which is preliminary data.</text>
</comment>
<dbReference type="SUPFAM" id="SSF52833">
    <property type="entry name" value="Thioredoxin-like"/>
    <property type="match status" value="1"/>
</dbReference>
<dbReference type="CDD" id="cd00570">
    <property type="entry name" value="GST_N_family"/>
    <property type="match status" value="1"/>
</dbReference>
<feature type="compositionally biased region" description="Polar residues" evidence="1">
    <location>
        <begin position="138"/>
        <end position="149"/>
    </location>
</feature>
<dbReference type="SUPFAM" id="SSF47391">
    <property type="entry name" value="Dimerization-anchoring domain of cAMP-dependent PK regulatory subunit"/>
    <property type="match status" value="1"/>
</dbReference>
<evidence type="ECO:0000259" key="2">
    <source>
        <dbReference type="PROSITE" id="PS50404"/>
    </source>
</evidence>
<feature type="domain" description="GST N-terminal" evidence="2">
    <location>
        <begin position="1151"/>
        <end position="1232"/>
    </location>
</feature>
<dbReference type="PROSITE" id="PS50096">
    <property type="entry name" value="IQ"/>
    <property type="match status" value="19"/>
</dbReference>
<evidence type="ECO:0000313" key="4">
    <source>
        <dbReference type="Proteomes" id="UP000318571"/>
    </source>
</evidence>
<dbReference type="PROSITE" id="PS50404">
    <property type="entry name" value="GST_NTER"/>
    <property type="match status" value="1"/>
</dbReference>
<feature type="compositionally biased region" description="Polar residues" evidence="1">
    <location>
        <begin position="94"/>
        <end position="103"/>
    </location>
</feature>
<feature type="compositionally biased region" description="Basic and acidic residues" evidence="1">
    <location>
        <begin position="803"/>
        <end position="812"/>
    </location>
</feature>
<organism evidence="3 4">
    <name type="scientific">Tigriopus californicus</name>
    <name type="common">Marine copepod</name>
    <dbReference type="NCBI Taxonomy" id="6832"/>
    <lineage>
        <taxon>Eukaryota</taxon>
        <taxon>Metazoa</taxon>
        <taxon>Ecdysozoa</taxon>
        <taxon>Arthropoda</taxon>
        <taxon>Crustacea</taxon>
        <taxon>Multicrustacea</taxon>
        <taxon>Hexanauplia</taxon>
        <taxon>Copepoda</taxon>
        <taxon>Harpacticoida</taxon>
        <taxon>Harpacticidae</taxon>
        <taxon>Tigriopus</taxon>
    </lineage>
</organism>
<evidence type="ECO:0000313" key="3">
    <source>
        <dbReference type="EMBL" id="TRY61722.1"/>
    </source>
</evidence>
<feature type="region of interest" description="Disordered" evidence="1">
    <location>
        <begin position="1077"/>
        <end position="1111"/>
    </location>
</feature>
<reference evidence="3 4" key="1">
    <citation type="journal article" date="2018" name="Nat. Ecol. Evol.">
        <title>Genomic signatures of mitonuclear coevolution across populations of Tigriopus californicus.</title>
        <authorList>
            <person name="Barreto F.S."/>
            <person name="Watson E.T."/>
            <person name="Lima T.G."/>
            <person name="Willett C.S."/>
            <person name="Edmands S."/>
            <person name="Li W."/>
            <person name="Burton R.S."/>
        </authorList>
    </citation>
    <scope>NUCLEOTIDE SEQUENCE [LARGE SCALE GENOMIC DNA]</scope>
    <source>
        <strain evidence="3 4">San Diego</strain>
    </source>
</reference>
<dbReference type="SUPFAM" id="SSF52540">
    <property type="entry name" value="P-loop containing nucleoside triphosphate hydrolases"/>
    <property type="match status" value="1"/>
</dbReference>
<dbReference type="InterPro" id="IPR003117">
    <property type="entry name" value="cAMP_dep_PK_reg_su_I/II_a/b"/>
</dbReference>
<accession>A0A553N8F5</accession>
<dbReference type="InterPro" id="IPR036249">
    <property type="entry name" value="Thioredoxin-like_sf"/>
</dbReference>
<dbReference type="EMBL" id="VCGU01000459">
    <property type="protein sequence ID" value="TRY61722.1"/>
    <property type="molecule type" value="Genomic_DNA"/>
</dbReference>
<feature type="compositionally biased region" description="Basic and acidic residues" evidence="1">
    <location>
        <begin position="820"/>
        <end position="829"/>
    </location>
</feature>
<dbReference type="PANTHER" id="PTHR10699">
    <property type="entry name" value="NEUROMODULIN"/>
    <property type="match status" value="1"/>
</dbReference>
<dbReference type="PANTHER" id="PTHR10699:SF11">
    <property type="entry name" value="IGLOO, ISOFORM A"/>
    <property type="match status" value="1"/>
</dbReference>
<keyword evidence="4" id="KW-1185">Reference proteome</keyword>
<dbReference type="InterPro" id="IPR004045">
    <property type="entry name" value="Glutathione_S-Trfase_N"/>
</dbReference>
<name>A0A553N8F5_TIGCA</name>
<feature type="compositionally biased region" description="Acidic residues" evidence="1">
    <location>
        <begin position="152"/>
        <end position="175"/>
    </location>
</feature>
<dbReference type="OMA" id="QAGYKGM"/>
<evidence type="ECO:0000256" key="1">
    <source>
        <dbReference type="SAM" id="MobiDB-lite"/>
    </source>
</evidence>
<dbReference type="Pfam" id="PF00612">
    <property type="entry name" value="IQ"/>
    <property type="match status" value="19"/>
</dbReference>
<feature type="compositionally biased region" description="Basic and acidic residues" evidence="1">
    <location>
        <begin position="674"/>
        <end position="691"/>
    </location>
</feature>